<dbReference type="GO" id="GO:0003700">
    <property type="term" value="F:DNA-binding transcription factor activity"/>
    <property type="evidence" value="ECO:0007669"/>
    <property type="project" value="InterPro"/>
</dbReference>
<organism evidence="4 5">
    <name type="scientific">Ktedonosporobacter rubrisoli</name>
    <dbReference type="NCBI Taxonomy" id="2509675"/>
    <lineage>
        <taxon>Bacteria</taxon>
        <taxon>Bacillati</taxon>
        <taxon>Chloroflexota</taxon>
        <taxon>Ktedonobacteria</taxon>
        <taxon>Ktedonobacterales</taxon>
        <taxon>Ktedonosporobacteraceae</taxon>
        <taxon>Ktedonosporobacter</taxon>
    </lineage>
</organism>
<gene>
    <name evidence="4" type="ORF">EPA93_31775</name>
</gene>
<evidence type="ECO:0000256" key="1">
    <source>
        <dbReference type="ARBA" id="ARBA00023125"/>
    </source>
</evidence>
<accession>A0A4P6JX42</accession>
<evidence type="ECO:0000259" key="3">
    <source>
        <dbReference type="PROSITE" id="PS50937"/>
    </source>
</evidence>
<protein>
    <submittedName>
        <fullName evidence="4">MerR family transcriptional regulator</fullName>
    </submittedName>
</protein>
<evidence type="ECO:0000256" key="2">
    <source>
        <dbReference type="SAM" id="Coils"/>
    </source>
</evidence>
<dbReference type="CDD" id="cd01107">
    <property type="entry name" value="HTH_BmrR"/>
    <property type="match status" value="1"/>
</dbReference>
<dbReference type="Pfam" id="PF13411">
    <property type="entry name" value="MerR_1"/>
    <property type="match status" value="1"/>
</dbReference>
<dbReference type="EMBL" id="CP035758">
    <property type="protein sequence ID" value="QBD80307.1"/>
    <property type="molecule type" value="Genomic_DNA"/>
</dbReference>
<dbReference type="RefSeq" id="WP_129891372.1">
    <property type="nucleotide sequence ID" value="NZ_CP035758.1"/>
</dbReference>
<dbReference type="InterPro" id="IPR009061">
    <property type="entry name" value="DNA-bd_dom_put_sf"/>
</dbReference>
<dbReference type="GO" id="GO:0003677">
    <property type="term" value="F:DNA binding"/>
    <property type="evidence" value="ECO:0007669"/>
    <property type="project" value="UniProtKB-KW"/>
</dbReference>
<dbReference type="KEGG" id="kbs:EPA93_31775"/>
<dbReference type="PANTHER" id="PTHR30204">
    <property type="entry name" value="REDOX-CYCLING DRUG-SENSING TRANSCRIPTIONAL ACTIVATOR SOXR"/>
    <property type="match status" value="1"/>
</dbReference>
<dbReference type="SUPFAM" id="SSF46955">
    <property type="entry name" value="Putative DNA-binding domain"/>
    <property type="match status" value="1"/>
</dbReference>
<name>A0A4P6JX42_KTERU</name>
<dbReference type="OrthoDB" id="9773308at2"/>
<dbReference type="InterPro" id="IPR011256">
    <property type="entry name" value="Reg_factor_effector_dom_sf"/>
</dbReference>
<dbReference type="InterPro" id="IPR000551">
    <property type="entry name" value="MerR-type_HTH_dom"/>
</dbReference>
<reference evidence="4 5" key="1">
    <citation type="submission" date="2019-01" db="EMBL/GenBank/DDBJ databases">
        <title>Ktedonosporobacter rubrisoli SCAWS-G2.</title>
        <authorList>
            <person name="Huang Y."/>
            <person name="Yan B."/>
        </authorList>
    </citation>
    <scope>NUCLEOTIDE SEQUENCE [LARGE SCALE GENOMIC DNA]</scope>
    <source>
        <strain evidence="4 5">SCAWS-G2</strain>
    </source>
</reference>
<dbReference type="PROSITE" id="PS50937">
    <property type="entry name" value="HTH_MERR_2"/>
    <property type="match status" value="1"/>
</dbReference>
<dbReference type="SMART" id="SM00422">
    <property type="entry name" value="HTH_MERR"/>
    <property type="match status" value="1"/>
</dbReference>
<feature type="domain" description="HTH merR-type" evidence="3">
    <location>
        <begin position="1"/>
        <end position="71"/>
    </location>
</feature>
<evidence type="ECO:0000313" key="5">
    <source>
        <dbReference type="Proteomes" id="UP000290365"/>
    </source>
</evidence>
<dbReference type="Gene3D" id="1.10.1660.10">
    <property type="match status" value="1"/>
</dbReference>
<dbReference type="AlphaFoldDB" id="A0A4P6JX42"/>
<dbReference type="InterPro" id="IPR047057">
    <property type="entry name" value="MerR_fam"/>
</dbReference>
<dbReference type="PANTHER" id="PTHR30204:SF97">
    <property type="entry name" value="MERR FAMILY REGULATORY PROTEIN"/>
    <property type="match status" value="1"/>
</dbReference>
<keyword evidence="1" id="KW-0238">DNA-binding</keyword>
<dbReference type="SUPFAM" id="SSF55136">
    <property type="entry name" value="Probable bacterial effector-binding domain"/>
    <property type="match status" value="1"/>
</dbReference>
<keyword evidence="2" id="KW-0175">Coiled coil</keyword>
<dbReference type="Proteomes" id="UP000290365">
    <property type="component" value="Chromosome"/>
</dbReference>
<dbReference type="Gene3D" id="3.20.80.10">
    <property type="entry name" value="Regulatory factor, effector binding domain"/>
    <property type="match status" value="1"/>
</dbReference>
<sequence length="277" mass="31447">MIKIRDFAEIAQVATSTLRYYDEIGLFKPVYVDPDTGYRFYAIEQLLRLNRILALKDLGLELGQIVQLLDEEVSIEALQGMLRLKQARLQQHIQDEQEQLVRIEARLRYIAQEGHRLAREVVLKEVKPLTVIAGYTHVAGFLPNRQYANALLAMLKQNAICPAGPVLYIYHEGTSETIDFNVEVAVPVEPGSVNLAKLSPDWNRRVVLRELPAVSIMASLIHHGNPHGSVEAYQALGVWIQTNGYTVTGPCRKLSLRWSGELDDYLTEIQYPIEMKR</sequence>
<evidence type="ECO:0000313" key="4">
    <source>
        <dbReference type="EMBL" id="QBD80307.1"/>
    </source>
</evidence>
<keyword evidence="5" id="KW-1185">Reference proteome</keyword>
<feature type="coiled-coil region" evidence="2">
    <location>
        <begin position="86"/>
        <end position="113"/>
    </location>
</feature>
<proteinExistence type="predicted"/>